<dbReference type="OrthoDB" id="3929556at2759"/>
<feature type="chain" id="PRO_5026194589" evidence="1">
    <location>
        <begin position="22"/>
        <end position="353"/>
    </location>
</feature>
<dbReference type="Gene3D" id="3.40.390.10">
    <property type="entry name" value="Collagenase (Catalytic Domain)"/>
    <property type="match status" value="1"/>
</dbReference>
<sequence>MTIFLPYIILSVLIATPFALAYKIDDSCNNYYELVHDSLEAAFDMAAAAEAALRDPLQRNPNDQRLAQILFNPEGVTGRPVNTDTAWRSFLGLGRIRTLKKDRFITDTNEAIIYCNLDRLEKRDDGLYYDADMNAVVEPTQIGELKDPGSELASTFKHSNNKHPAQITINTWFLQWAYHARYQRWNDWSIAAAAASILIPLTTLGWPLTPIDALTLLDKVLLHELTHTDAGGSTNDCSPEISTLDVVNQLQYAGKAYGWLRAKFLAGHAKAGHADSAQNNADSLALFASGVRLRQLVPARYITDAGAVVSANPLHTRFVPVELRWPSSSVAFENFINMIKHRNAIMKGVSRVA</sequence>
<keyword evidence="3" id="KW-1185">Reference proteome</keyword>
<protein>
    <submittedName>
        <fullName evidence="2">Uncharacterized protein</fullName>
    </submittedName>
</protein>
<gene>
    <name evidence="2" type="ORF">AMS68_007375</name>
</gene>
<evidence type="ECO:0000256" key="1">
    <source>
        <dbReference type="SAM" id="SignalP"/>
    </source>
</evidence>
<keyword evidence="1" id="KW-0732">Signal</keyword>
<evidence type="ECO:0000313" key="3">
    <source>
        <dbReference type="Proteomes" id="UP000503462"/>
    </source>
</evidence>
<proteinExistence type="predicted"/>
<dbReference type="EMBL" id="CP051143">
    <property type="protein sequence ID" value="QIX01858.1"/>
    <property type="molecule type" value="Genomic_DNA"/>
</dbReference>
<evidence type="ECO:0000313" key="2">
    <source>
        <dbReference type="EMBL" id="QIX01858.1"/>
    </source>
</evidence>
<reference evidence="2 3" key="1">
    <citation type="journal article" date="2016" name="Sci. Rep.">
        <title>Peltaster fructicola genome reveals evolution from an invasive phytopathogen to an ectophytic parasite.</title>
        <authorList>
            <person name="Xu C."/>
            <person name="Chen H."/>
            <person name="Gleason M.L."/>
            <person name="Xu J.R."/>
            <person name="Liu H."/>
            <person name="Zhang R."/>
            <person name="Sun G."/>
        </authorList>
    </citation>
    <scope>NUCLEOTIDE SEQUENCE [LARGE SCALE GENOMIC DNA]</scope>
    <source>
        <strain evidence="2 3">LNHT1506</strain>
    </source>
</reference>
<dbReference type="Proteomes" id="UP000503462">
    <property type="component" value="Chromosome 5"/>
</dbReference>
<feature type="signal peptide" evidence="1">
    <location>
        <begin position="1"/>
        <end position="21"/>
    </location>
</feature>
<dbReference type="GO" id="GO:0008237">
    <property type="term" value="F:metallopeptidase activity"/>
    <property type="evidence" value="ECO:0007669"/>
    <property type="project" value="InterPro"/>
</dbReference>
<organism evidence="2 3">
    <name type="scientific">Peltaster fructicola</name>
    <dbReference type="NCBI Taxonomy" id="286661"/>
    <lineage>
        <taxon>Eukaryota</taxon>
        <taxon>Fungi</taxon>
        <taxon>Dikarya</taxon>
        <taxon>Ascomycota</taxon>
        <taxon>Pezizomycotina</taxon>
        <taxon>Dothideomycetes</taxon>
        <taxon>Dothideomycetes incertae sedis</taxon>
        <taxon>Peltaster</taxon>
    </lineage>
</organism>
<name>A0A6H0Y4T9_9PEZI</name>
<dbReference type="InterPro" id="IPR024079">
    <property type="entry name" value="MetalloPept_cat_dom_sf"/>
</dbReference>
<dbReference type="AlphaFoldDB" id="A0A6H0Y4T9"/>
<accession>A0A6H0Y4T9</accession>